<keyword evidence="2 5" id="KW-0812">Transmembrane</keyword>
<evidence type="ECO:0000313" key="8">
    <source>
        <dbReference type="Proteomes" id="UP000198736"/>
    </source>
</evidence>
<comment type="subcellular location">
    <subcellularLocation>
        <location evidence="5">Cell membrane</location>
        <topology evidence="5">Multi-pass membrane protein</topology>
    </subcellularLocation>
    <subcellularLocation>
        <location evidence="1">Membrane</location>
        <topology evidence="1">Multi-pass membrane protein</topology>
    </subcellularLocation>
</comment>
<dbReference type="Pfam" id="PF00902">
    <property type="entry name" value="TatC"/>
    <property type="match status" value="1"/>
</dbReference>
<dbReference type="HAMAP" id="MF_00902">
    <property type="entry name" value="TatC"/>
    <property type="match status" value="1"/>
</dbReference>
<comment type="subunit">
    <text evidence="5">Forms a complex with TatA.</text>
</comment>
<dbReference type="PRINTS" id="PR01840">
    <property type="entry name" value="TATCFAMILY"/>
</dbReference>
<accession>A0A0S4L7S6</accession>
<dbReference type="PANTHER" id="PTHR30371">
    <property type="entry name" value="SEC-INDEPENDENT PROTEIN TRANSLOCASE PROTEIN TATC"/>
    <property type="match status" value="1"/>
</dbReference>
<sequence>MSEDQSPDRRVDGFRNLRGSVLNKLNRWLQDSVFKPLEDKKMPVMEHLVEFQVRLTRAVIGLAVVFMGTFFYADTLVKWLRVPLQNMFVPSQLTWEPTDLPTVPFVFLAPAEALWQNVKVAGLFAVVLAMPYLLVEIWRFVVPGLHAQERRFVGPFVCVSTLAFYAGVGFSFFFVLPFALNFLISYGVNAGFVPQISIAQYVGFALWFLTVFGLIFEVPLAITLMAKLGWVDAPFLIQYWKWALLGSFVVSAILTPTPDPFNQTLMAGPMFLLYWVGIFGAKVFGKKTSAESQPAGVPTVAMAGVGAGGTVSGMSMPKSSGDDYVGVPGGRHH</sequence>
<dbReference type="GO" id="GO:0033281">
    <property type="term" value="C:TAT protein transport complex"/>
    <property type="evidence" value="ECO:0007669"/>
    <property type="project" value="UniProtKB-UniRule"/>
</dbReference>
<dbReference type="GO" id="GO:0065002">
    <property type="term" value="P:intracellular protein transmembrane transport"/>
    <property type="evidence" value="ECO:0007669"/>
    <property type="project" value="TreeGrafter"/>
</dbReference>
<reference evidence="8" key="1">
    <citation type="submission" date="2015-10" db="EMBL/GenBank/DDBJ databases">
        <authorList>
            <person name="Luecker S."/>
            <person name="Luecker S."/>
        </authorList>
    </citation>
    <scope>NUCLEOTIDE SEQUENCE [LARGE SCALE GENOMIC DNA]</scope>
</reference>
<keyword evidence="4 5" id="KW-0472">Membrane</keyword>
<dbReference type="AlphaFoldDB" id="A0A0S4L7S6"/>
<feature type="transmembrane region" description="Helical" evidence="5">
    <location>
        <begin position="120"/>
        <end position="141"/>
    </location>
</feature>
<dbReference type="Proteomes" id="UP000198736">
    <property type="component" value="Unassembled WGS sequence"/>
</dbReference>
<keyword evidence="5" id="KW-0813">Transport</keyword>
<keyword evidence="5" id="KW-0811">Translocation</keyword>
<feature type="transmembrane region" description="Helical" evidence="5">
    <location>
        <begin position="236"/>
        <end position="254"/>
    </location>
</feature>
<keyword evidence="5" id="KW-0653">Protein transport</keyword>
<evidence type="ECO:0000256" key="3">
    <source>
        <dbReference type="ARBA" id="ARBA00022989"/>
    </source>
</evidence>
<keyword evidence="3 5" id="KW-1133">Transmembrane helix</keyword>
<organism evidence="7 8">
    <name type="scientific">Candidatus Nitrospira nitrificans</name>
    <dbReference type="NCBI Taxonomy" id="1742973"/>
    <lineage>
        <taxon>Bacteria</taxon>
        <taxon>Pseudomonadati</taxon>
        <taxon>Nitrospirota</taxon>
        <taxon>Nitrospiria</taxon>
        <taxon>Nitrospirales</taxon>
        <taxon>Nitrospiraceae</taxon>
        <taxon>Nitrospira</taxon>
    </lineage>
</organism>
<gene>
    <name evidence="5 7" type="primary">tatC</name>
    <name evidence="7" type="ORF">COMA2_10371</name>
</gene>
<feature type="transmembrane region" description="Helical" evidence="5">
    <location>
        <begin position="266"/>
        <end position="284"/>
    </location>
</feature>
<dbReference type="NCBIfam" id="TIGR00945">
    <property type="entry name" value="tatC"/>
    <property type="match status" value="1"/>
</dbReference>
<feature type="transmembrane region" description="Helical" evidence="5">
    <location>
        <begin position="55"/>
        <end position="73"/>
    </location>
</feature>
<keyword evidence="8" id="KW-1185">Reference proteome</keyword>
<dbReference type="STRING" id="1742973.COMA2_10371"/>
<evidence type="ECO:0000256" key="1">
    <source>
        <dbReference type="ARBA" id="ARBA00004141"/>
    </source>
</evidence>
<dbReference type="PANTHER" id="PTHR30371:SF0">
    <property type="entry name" value="SEC-INDEPENDENT PROTEIN TRANSLOCASE PROTEIN TATC, CHLOROPLASTIC-RELATED"/>
    <property type="match status" value="1"/>
</dbReference>
<dbReference type="GO" id="GO:0009977">
    <property type="term" value="F:proton motive force dependent protein transmembrane transporter activity"/>
    <property type="evidence" value="ECO:0007669"/>
    <property type="project" value="TreeGrafter"/>
</dbReference>
<dbReference type="EMBL" id="CZPZ01000001">
    <property type="protein sequence ID" value="CUS31931.1"/>
    <property type="molecule type" value="Genomic_DNA"/>
</dbReference>
<keyword evidence="5" id="KW-1003">Cell membrane</keyword>
<dbReference type="RefSeq" id="WP_245630800.1">
    <property type="nucleotide sequence ID" value="NZ_CZPZ01000001.1"/>
</dbReference>
<feature type="transmembrane region" description="Helical" evidence="5">
    <location>
        <begin position="162"/>
        <end position="184"/>
    </location>
</feature>
<evidence type="ECO:0000256" key="4">
    <source>
        <dbReference type="ARBA" id="ARBA00023136"/>
    </source>
</evidence>
<dbReference type="GO" id="GO:0043953">
    <property type="term" value="P:protein transport by the Tat complex"/>
    <property type="evidence" value="ECO:0007669"/>
    <property type="project" value="UniProtKB-UniRule"/>
</dbReference>
<comment type="similarity">
    <text evidence="5">Belongs to the TatC family.</text>
</comment>
<proteinExistence type="inferred from homology"/>
<evidence type="ECO:0000256" key="2">
    <source>
        <dbReference type="ARBA" id="ARBA00022692"/>
    </source>
</evidence>
<protein>
    <recommendedName>
        <fullName evidence="5">Sec-independent protein translocase protein TatC</fullName>
    </recommendedName>
</protein>
<comment type="function">
    <text evidence="5">Part of the twin-arginine translocation (Tat) system that transports large folded proteins containing a characteristic twin-arginine motif in their signal peptide across membranes.</text>
</comment>
<evidence type="ECO:0000256" key="5">
    <source>
        <dbReference type="HAMAP-Rule" id="MF_00902"/>
    </source>
</evidence>
<feature type="transmembrane region" description="Helical" evidence="5">
    <location>
        <begin position="204"/>
        <end position="224"/>
    </location>
</feature>
<dbReference type="InterPro" id="IPR002033">
    <property type="entry name" value="TatC"/>
</dbReference>
<feature type="region of interest" description="Disordered" evidence="6">
    <location>
        <begin position="313"/>
        <end position="333"/>
    </location>
</feature>
<name>A0A0S4L7S6_9BACT</name>
<evidence type="ECO:0000256" key="6">
    <source>
        <dbReference type="SAM" id="MobiDB-lite"/>
    </source>
</evidence>
<evidence type="ECO:0000313" key="7">
    <source>
        <dbReference type="EMBL" id="CUS31931.1"/>
    </source>
</evidence>